<dbReference type="SUPFAM" id="SSF140453">
    <property type="entry name" value="EsxAB dimer-like"/>
    <property type="match status" value="1"/>
</dbReference>
<accession>A0A9W6WD75</accession>
<dbReference type="InterPro" id="IPR036689">
    <property type="entry name" value="ESAT-6-like_sf"/>
</dbReference>
<organism evidence="2 3">
    <name type="scientific">Actinorhabdospora filicis</name>
    <dbReference type="NCBI Taxonomy" id="1785913"/>
    <lineage>
        <taxon>Bacteria</taxon>
        <taxon>Bacillati</taxon>
        <taxon>Actinomycetota</taxon>
        <taxon>Actinomycetes</taxon>
        <taxon>Micromonosporales</taxon>
        <taxon>Micromonosporaceae</taxon>
        <taxon>Actinorhabdospora</taxon>
    </lineage>
</organism>
<reference evidence="2" key="1">
    <citation type="submission" date="2023-03" db="EMBL/GenBank/DDBJ databases">
        <title>Actinorhabdospora filicis NBRC 111898.</title>
        <authorList>
            <person name="Ichikawa N."/>
            <person name="Sato H."/>
            <person name="Tonouchi N."/>
        </authorList>
    </citation>
    <scope>NUCLEOTIDE SEQUENCE</scope>
    <source>
        <strain evidence="2">NBRC 111898</strain>
    </source>
</reference>
<keyword evidence="3" id="KW-1185">Reference proteome</keyword>
<dbReference type="AlphaFoldDB" id="A0A9W6WD75"/>
<evidence type="ECO:0000313" key="3">
    <source>
        <dbReference type="Proteomes" id="UP001165079"/>
    </source>
</evidence>
<gene>
    <name evidence="2" type="ORF">Afil01_66250</name>
</gene>
<name>A0A9W6WD75_9ACTN</name>
<comment type="caution">
    <text evidence="2">The sequence shown here is derived from an EMBL/GenBank/DDBJ whole genome shotgun (WGS) entry which is preliminary data.</text>
</comment>
<protein>
    <recommendedName>
        <fullName evidence="1">ESAT-6-like protein</fullName>
    </recommendedName>
</protein>
<dbReference type="InterPro" id="IPR010310">
    <property type="entry name" value="T7SS_ESAT-6-like"/>
</dbReference>
<sequence length="99" mass="10442">MAIIADVATIQKASQDVLTTKDNIDGQLSALRSLIAELASGWQGQAAGAFNRVMETYNGEAKTLMDALEAISEQLKSTGHSIASNEEASAQVLDKFSAI</sequence>
<dbReference type="Pfam" id="PF06013">
    <property type="entry name" value="WXG100"/>
    <property type="match status" value="1"/>
</dbReference>
<dbReference type="NCBIfam" id="TIGR03930">
    <property type="entry name" value="WXG100_ESAT6"/>
    <property type="match status" value="1"/>
</dbReference>
<comment type="similarity">
    <text evidence="1">Belongs to the WXG100 family.</text>
</comment>
<evidence type="ECO:0000256" key="1">
    <source>
        <dbReference type="RuleBase" id="RU362001"/>
    </source>
</evidence>
<dbReference type="RefSeq" id="WP_285667374.1">
    <property type="nucleotide sequence ID" value="NZ_BSTX01000007.1"/>
</dbReference>
<dbReference type="Proteomes" id="UP001165079">
    <property type="component" value="Unassembled WGS sequence"/>
</dbReference>
<dbReference type="EMBL" id="BSTX01000007">
    <property type="protein sequence ID" value="GLZ81818.1"/>
    <property type="molecule type" value="Genomic_DNA"/>
</dbReference>
<evidence type="ECO:0000313" key="2">
    <source>
        <dbReference type="EMBL" id="GLZ81818.1"/>
    </source>
</evidence>
<dbReference type="Gene3D" id="1.10.287.1060">
    <property type="entry name" value="ESAT-6-like"/>
    <property type="match status" value="1"/>
</dbReference>
<proteinExistence type="inferred from homology"/>